<feature type="transmembrane region" description="Helical" evidence="2">
    <location>
        <begin position="149"/>
        <end position="168"/>
    </location>
</feature>
<accession>A0ABP9WSE4</accession>
<dbReference type="PANTHER" id="PTHR11328">
    <property type="entry name" value="MAJOR FACILITATOR SUPERFAMILY DOMAIN-CONTAINING PROTEIN"/>
    <property type="match status" value="1"/>
</dbReference>
<feature type="transmembrane region" description="Helical" evidence="2">
    <location>
        <begin position="84"/>
        <end position="101"/>
    </location>
</feature>
<dbReference type="RefSeq" id="WP_345552176.1">
    <property type="nucleotide sequence ID" value="NZ_BAABRT010000024.1"/>
</dbReference>
<dbReference type="Pfam" id="PF13347">
    <property type="entry name" value="MFS_2"/>
    <property type="match status" value="1"/>
</dbReference>
<protein>
    <submittedName>
        <fullName evidence="3">Melibiose carrier protein</fullName>
    </submittedName>
</protein>
<dbReference type="Proteomes" id="UP001408594">
    <property type="component" value="Unassembled WGS sequence"/>
</dbReference>
<feature type="transmembrane region" description="Helical" evidence="2">
    <location>
        <begin position="107"/>
        <end position="128"/>
    </location>
</feature>
<dbReference type="InterPro" id="IPR036259">
    <property type="entry name" value="MFS_trans_sf"/>
</dbReference>
<dbReference type="Gene3D" id="1.20.1250.20">
    <property type="entry name" value="MFS general substrate transporter like domains"/>
    <property type="match status" value="2"/>
</dbReference>
<feature type="transmembrane region" description="Helical" evidence="2">
    <location>
        <begin position="265"/>
        <end position="284"/>
    </location>
</feature>
<dbReference type="PANTHER" id="PTHR11328:SF24">
    <property type="entry name" value="MAJOR FACILITATOR SUPERFAMILY (MFS) PROFILE DOMAIN-CONTAINING PROTEIN"/>
    <property type="match status" value="1"/>
</dbReference>
<dbReference type="InterPro" id="IPR039672">
    <property type="entry name" value="MFS_2"/>
</dbReference>
<organism evidence="3 4">
    <name type="scientific">Microbulbifer aestuariivivens</name>
    <dbReference type="NCBI Taxonomy" id="1908308"/>
    <lineage>
        <taxon>Bacteria</taxon>
        <taxon>Pseudomonadati</taxon>
        <taxon>Pseudomonadota</taxon>
        <taxon>Gammaproteobacteria</taxon>
        <taxon>Cellvibrionales</taxon>
        <taxon>Microbulbiferaceae</taxon>
        <taxon>Microbulbifer</taxon>
    </lineage>
</organism>
<proteinExistence type="inferred from homology"/>
<dbReference type="EMBL" id="BAABRT010000024">
    <property type="protein sequence ID" value="GAA5526034.1"/>
    <property type="molecule type" value="Genomic_DNA"/>
</dbReference>
<evidence type="ECO:0000256" key="1">
    <source>
        <dbReference type="ARBA" id="ARBA00009617"/>
    </source>
</evidence>
<feature type="transmembrane region" description="Helical" evidence="2">
    <location>
        <begin position="359"/>
        <end position="382"/>
    </location>
</feature>
<sequence>MQREVSDKSGFVSVAAYASMAAPLSVVFTPLIIFLPPMYATEVGLSLTTVGLLFLVARFWDAVTDPLVGRLCDRWQFSLGRRKVWILCSAPLLMLMAWLFFQPPAGATAVYLLVMILLFYPVWTMVMIPYQSWGVELSQNYQQRTRIAGFREVASMIGTTAVLGVPMFLVGEGGASKREILGLMCGMFLLVFPLTVLMATWKTPDRSLAPAPQRLGLKQLLKVLWSNRPFVAIGSAYFTVQFAYGMYLSVIQLFMISALGLGKKFLLLVFIKHIVAILCVPLWVRVSRQLGKHITYALCLVATALGLIGFSVLEAGNFNHALALFLYLGVVTAPILVFPPAIVADTLDYARLKTGTADTGLYMAILQLINKTALALAIGVTFPLLDWAGFSEGGANEGMAWAALHGLVSWLPALIMLAAAALAWRFPLNRRRHDIIQRRLAAGAVAG</sequence>
<keyword evidence="2" id="KW-1133">Transmembrane helix</keyword>
<gene>
    <name evidence="3" type="primary">melB</name>
    <name evidence="3" type="ORF">Maes01_02623</name>
</gene>
<feature type="transmembrane region" description="Helical" evidence="2">
    <location>
        <begin position="230"/>
        <end position="259"/>
    </location>
</feature>
<feature type="transmembrane region" description="Helical" evidence="2">
    <location>
        <begin position="43"/>
        <end position="63"/>
    </location>
</feature>
<keyword evidence="2" id="KW-0812">Transmembrane</keyword>
<comment type="similarity">
    <text evidence="1">Belongs to the sodium:galactoside symporter (TC 2.A.2) family.</text>
</comment>
<evidence type="ECO:0000313" key="4">
    <source>
        <dbReference type="Proteomes" id="UP001408594"/>
    </source>
</evidence>
<keyword evidence="4" id="KW-1185">Reference proteome</keyword>
<reference evidence="3 4" key="1">
    <citation type="submission" date="2024-02" db="EMBL/GenBank/DDBJ databases">
        <title>Microbulbifer aestuariivivens NBRC 112533.</title>
        <authorList>
            <person name="Ichikawa N."/>
            <person name="Katano-Makiyama Y."/>
            <person name="Hidaka K."/>
        </authorList>
    </citation>
    <scope>NUCLEOTIDE SEQUENCE [LARGE SCALE GENOMIC DNA]</scope>
    <source>
        <strain evidence="3 4">NBRC 112533</strain>
    </source>
</reference>
<dbReference type="SUPFAM" id="SSF103473">
    <property type="entry name" value="MFS general substrate transporter"/>
    <property type="match status" value="1"/>
</dbReference>
<evidence type="ECO:0000256" key="2">
    <source>
        <dbReference type="SAM" id="Phobius"/>
    </source>
</evidence>
<feature type="transmembrane region" description="Helical" evidence="2">
    <location>
        <begin position="296"/>
        <end position="313"/>
    </location>
</feature>
<comment type="caution">
    <text evidence="3">The sequence shown here is derived from an EMBL/GenBank/DDBJ whole genome shotgun (WGS) entry which is preliminary data.</text>
</comment>
<keyword evidence="2" id="KW-0472">Membrane</keyword>
<feature type="transmembrane region" description="Helical" evidence="2">
    <location>
        <begin position="180"/>
        <end position="201"/>
    </location>
</feature>
<feature type="transmembrane region" description="Helical" evidence="2">
    <location>
        <begin position="402"/>
        <end position="424"/>
    </location>
</feature>
<feature type="transmembrane region" description="Helical" evidence="2">
    <location>
        <begin position="325"/>
        <end position="347"/>
    </location>
</feature>
<evidence type="ECO:0000313" key="3">
    <source>
        <dbReference type="EMBL" id="GAA5526034.1"/>
    </source>
</evidence>
<feature type="transmembrane region" description="Helical" evidence="2">
    <location>
        <begin position="12"/>
        <end position="37"/>
    </location>
</feature>
<name>A0ABP9WSE4_9GAMM</name>